<dbReference type="PANTHER" id="PTHR36699:SF1">
    <property type="entry name" value="L,D-TRANSPEPTIDASE YAFK-RELATED"/>
    <property type="match status" value="1"/>
</dbReference>
<dbReference type="Proteomes" id="UP000255108">
    <property type="component" value="Unassembled WGS sequence"/>
</dbReference>
<comment type="similarity">
    <text evidence="2">Belongs to the YkuD family.</text>
</comment>
<reference evidence="11 13" key="2">
    <citation type="submission" date="2019-03" db="EMBL/GenBank/DDBJ databases">
        <title>Genomic Encyclopedia of Type Strains, Phase IV (KMG-IV): sequencing the most valuable type-strain genomes for metagenomic binning, comparative biology and taxonomic classification.</title>
        <authorList>
            <person name="Goeker M."/>
        </authorList>
    </citation>
    <scope>NUCLEOTIDE SEQUENCE [LARGE SCALE GENOMIC DNA]</scope>
    <source>
        <strain evidence="11 13">DSM 3764</strain>
    </source>
</reference>
<protein>
    <submittedName>
        <fullName evidence="11">Murein L,D-transpeptidase YafK</fullName>
    </submittedName>
    <submittedName>
        <fullName evidence="10">Uncharacterized protein conserved in bacteria</fullName>
    </submittedName>
</protein>
<name>A0A377QCU7_9NEIS</name>
<dbReference type="Pfam" id="PF03734">
    <property type="entry name" value="YkuD"/>
    <property type="match status" value="1"/>
</dbReference>
<dbReference type="UniPathway" id="UPA00219"/>
<evidence type="ECO:0000313" key="11">
    <source>
        <dbReference type="EMBL" id="TCU81261.1"/>
    </source>
</evidence>
<dbReference type="GO" id="GO:0009252">
    <property type="term" value="P:peptidoglycan biosynthetic process"/>
    <property type="evidence" value="ECO:0007669"/>
    <property type="project" value="UniProtKB-UniPathway"/>
</dbReference>
<feature type="chain" id="PRO_5016944978" evidence="8">
    <location>
        <begin position="27"/>
        <end position="422"/>
    </location>
</feature>
<dbReference type="InterPro" id="IPR005490">
    <property type="entry name" value="LD_TPept_cat_dom"/>
</dbReference>
<dbReference type="GO" id="GO:0008360">
    <property type="term" value="P:regulation of cell shape"/>
    <property type="evidence" value="ECO:0007669"/>
    <property type="project" value="UniProtKB-UniRule"/>
</dbReference>
<comment type="pathway">
    <text evidence="1 7">Cell wall biogenesis; peptidoglycan biosynthesis.</text>
</comment>
<feature type="signal peptide" evidence="8">
    <location>
        <begin position="1"/>
        <end position="26"/>
    </location>
</feature>
<keyword evidence="8" id="KW-0732">Signal</keyword>
<evidence type="ECO:0000256" key="2">
    <source>
        <dbReference type="ARBA" id="ARBA00005992"/>
    </source>
</evidence>
<dbReference type="EMBL" id="SMBT01000024">
    <property type="protein sequence ID" value="TCU81261.1"/>
    <property type="molecule type" value="Genomic_DNA"/>
</dbReference>
<dbReference type="RefSeq" id="WP_115227881.1">
    <property type="nucleotide sequence ID" value="NZ_CAWOLO010000024.1"/>
</dbReference>
<dbReference type="CDD" id="cd16913">
    <property type="entry name" value="YkuD_like"/>
    <property type="match status" value="1"/>
</dbReference>
<dbReference type="AlphaFoldDB" id="A0A377QCU7"/>
<dbReference type="GO" id="GO:0004180">
    <property type="term" value="F:carboxypeptidase activity"/>
    <property type="evidence" value="ECO:0007669"/>
    <property type="project" value="UniProtKB-ARBA"/>
</dbReference>
<sequence length="422" mass="46897">MSSLFLWGKRGACLLALLMLAPPARPIISDPAKPRFLEEKAGIASKGTPEQRILSAIDHIRNGNLADARATVDALLKEQPNYRLAYLLSGDLYAMRAMPLNTMGAGAGSTAAAERIADLRKEALARISSRMTQAPQTRLPAHLLVFAPQQQYAILVDAEASRIYVFKNVDGVPTYVTDHYATIGKLGSDKFREGDQRTPLGVYFVNGHLSRPYLDKTRGAQADLYGVGAWPISFPNEIDKSEGRTGSGIWLHGVPANTYARAPWASNGCVAMSNEEMLDIAQYIQVGQTPVVIVPKAEWVTKVEWQSRRDAALSLVDGWREEWESLKTQPYLNRYAKQFKSDDGQDLARWSSQKISVSAGKSWSKIRLDNLSIYASGGPNPRLTTSFKQDYRSNNLDNQMNKRQYWQQEDGIWKIIFEGAAA</sequence>
<evidence type="ECO:0000256" key="3">
    <source>
        <dbReference type="ARBA" id="ARBA00022679"/>
    </source>
</evidence>
<evidence type="ECO:0000256" key="1">
    <source>
        <dbReference type="ARBA" id="ARBA00004752"/>
    </source>
</evidence>
<evidence type="ECO:0000256" key="6">
    <source>
        <dbReference type="ARBA" id="ARBA00023316"/>
    </source>
</evidence>
<evidence type="ECO:0000259" key="9">
    <source>
        <dbReference type="PROSITE" id="PS52029"/>
    </source>
</evidence>
<evidence type="ECO:0000313" key="13">
    <source>
        <dbReference type="Proteomes" id="UP000295794"/>
    </source>
</evidence>
<dbReference type="InterPro" id="IPR038063">
    <property type="entry name" value="Transpep_catalytic_dom"/>
</dbReference>
<dbReference type="GO" id="GO:0016740">
    <property type="term" value="F:transferase activity"/>
    <property type="evidence" value="ECO:0007669"/>
    <property type="project" value="UniProtKB-KW"/>
</dbReference>
<dbReference type="EMBL" id="UGHR01000001">
    <property type="protein sequence ID" value="STQ91701.1"/>
    <property type="molecule type" value="Genomic_DNA"/>
</dbReference>
<feature type="active site" description="Proton donor/acceptor" evidence="7">
    <location>
        <position position="252"/>
    </location>
</feature>
<evidence type="ECO:0000313" key="12">
    <source>
        <dbReference type="Proteomes" id="UP000255108"/>
    </source>
</evidence>
<dbReference type="Proteomes" id="UP000295794">
    <property type="component" value="Unassembled WGS sequence"/>
</dbReference>
<dbReference type="OrthoDB" id="9809748at2"/>
<evidence type="ECO:0000256" key="8">
    <source>
        <dbReference type="SAM" id="SignalP"/>
    </source>
</evidence>
<keyword evidence="6 7" id="KW-0961">Cell wall biogenesis/degradation</keyword>
<dbReference type="SUPFAM" id="SSF141523">
    <property type="entry name" value="L,D-transpeptidase catalytic domain-like"/>
    <property type="match status" value="1"/>
</dbReference>
<proteinExistence type="inferred from homology"/>
<accession>A0A377QCU7</accession>
<dbReference type="PROSITE" id="PS52029">
    <property type="entry name" value="LD_TPASE"/>
    <property type="match status" value="1"/>
</dbReference>
<gene>
    <name evidence="11" type="ORF">EV682_12414</name>
    <name evidence="10" type="ORF">NCTC11159_02778</name>
</gene>
<feature type="active site" description="Nucleophile" evidence="7">
    <location>
        <position position="269"/>
    </location>
</feature>
<dbReference type="Pfam" id="PF24125">
    <property type="entry name" value="Cds6_C"/>
    <property type="match status" value="1"/>
</dbReference>
<evidence type="ECO:0000256" key="7">
    <source>
        <dbReference type="PROSITE-ProRule" id="PRU01373"/>
    </source>
</evidence>
<feature type="domain" description="L,D-TPase catalytic" evidence="9">
    <location>
        <begin position="152"/>
        <end position="294"/>
    </location>
</feature>
<dbReference type="InterPro" id="IPR056203">
    <property type="entry name" value="Cds6_C"/>
</dbReference>
<dbReference type="Gene3D" id="2.40.440.10">
    <property type="entry name" value="L,D-transpeptidase catalytic domain-like"/>
    <property type="match status" value="1"/>
</dbReference>
<keyword evidence="4 7" id="KW-0133">Cell shape</keyword>
<keyword evidence="13" id="KW-1185">Reference proteome</keyword>
<evidence type="ECO:0000313" key="10">
    <source>
        <dbReference type="EMBL" id="STQ91701.1"/>
    </source>
</evidence>
<dbReference type="PANTHER" id="PTHR36699">
    <property type="entry name" value="LD-TRANSPEPTIDASE"/>
    <property type="match status" value="1"/>
</dbReference>
<evidence type="ECO:0000256" key="5">
    <source>
        <dbReference type="ARBA" id="ARBA00022984"/>
    </source>
</evidence>
<organism evidence="10 12">
    <name type="scientific">Iodobacter fluviatilis</name>
    <dbReference type="NCBI Taxonomy" id="537"/>
    <lineage>
        <taxon>Bacteria</taxon>
        <taxon>Pseudomonadati</taxon>
        <taxon>Pseudomonadota</taxon>
        <taxon>Betaproteobacteria</taxon>
        <taxon>Neisseriales</taxon>
        <taxon>Chitinibacteraceae</taxon>
        <taxon>Iodobacter</taxon>
    </lineage>
</organism>
<keyword evidence="5 7" id="KW-0573">Peptidoglycan synthesis</keyword>
<dbReference type="GO" id="GO:0071555">
    <property type="term" value="P:cell wall organization"/>
    <property type="evidence" value="ECO:0007669"/>
    <property type="project" value="UniProtKB-UniRule"/>
</dbReference>
<keyword evidence="3" id="KW-0808">Transferase</keyword>
<evidence type="ECO:0000256" key="4">
    <source>
        <dbReference type="ARBA" id="ARBA00022960"/>
    </source>
</evidence>
<reference evidence="10 12" key="1">
    <citation type="submission" date="2018-06" db="EMBL/GenBank/DDBJ databases">
        <authorList>
            <consortium name="Pathogen Informatics"/>
            <person name="Doyle S."/>
        </authorList>
    </citation>
    <scope>NUCLEOTIDE SEQUENCE [LARGE SCALE GENOMIC DNA]</scope>
    <source>
        <strain evidence="10 12">NCTC11159</strain>
    </source>
</reference>